<evidence type="ECO:0000313" key="8">
    <source>
        <dbReference type="Proteomes" id="UP000007879"/>
    </source>
</evidence>
<feature type="transmembrane region" description="Helical" evidence="6">
    <location>
        <begin position="476"/>
        <end position="497"/>
    </location>
</feature>
<evidence type="ECO:0000256" key="3">
    <source>
        <dbReference type="ARBA" id="ARBA00022989"/>
    </source>
</evidence>
<dbReference type="FunCoup" id="A0A1X7UJB7">
    <property type="interactions" value="777"/>
</dbReference>
<feature type="transmembrane region" description="Helical" evidence="6">
    <location>
        <begin position="255"/>
        <end position="276"/>
    </location>
</feature>
<evidence type="ECO:0000256" key="5">
    <source>
        <dbReference type="SAM" id="MobiDB-lite"/>
    </source>
</evidence>
<keyword evidence="3 6" id="KW-1133">Transmembrane helix</keyword>
<dbReference type="EnsemblMetazoa" id="Aqu2.1.28065_001">
    <property type="protein sequence ID" value="Aqu2.1.28065_001"/>
    <property type="gene ID" value="Aqu2.1.28065"/>
</dbReference>
<feature type="transmembrane region" description="Helical" evidence="6">
    <location>
        <begin position="288"/>
        <end position="309"/>
    </location>
</feature>
<feature type="transmembrane region" description="Helical" evidence="6">
    <location>
        <begin position="352"/>
        <end position="372"/>
    </location>
</feature>
<dbReference type="PANTHER" id="PTHR23051">
    <property type="entry name" value="SOLUTE CARRIER FAMILY 35, MEMBER F5"/>
    <property type="match status" value="1"/>
</dbReference>
<evidence type="ECO:0000256" key="1">
    <source>
        <dbReference type="ARBA" id="ARBA00004141"/>
    </source>
</evidence>
<accession>A0A1X7UJB7</accession>
<evidence type="ECO:0000256" key="2">
    <source>
        <dbReference type="ARBA" id="ARBA00022692"/>
    </source>
</evidence>
<dbReference type="GO" id="GO:0016020">
    <property type="term" value="C:membrane"/>
    <property type="evidence" value="ECO:0007669"/>
    <property type="project" value="UniProtKB-SubCell"/>
</dbReference>
<evidence type="ECO:0000313" key="7">
    <source>
        <dbReference type="EnsemblMetazoa" id="Aqu2.1.28065_001"/>
    </source>
</evidence>
<dbReference type="AlphaFoldDB" id="A0A1X7UJB7"/>
<organism evidence="7">
    <name type="scientific">Amphimedon queenslandica</name>
    <name type="common">Sponge</name>
    <dbReference type="NCBI Taxonomy" id="400682"/>
    <lineage>
        <taxon>Eukaryota</taxon>
        <taxon>Metazoa</taxon>
        <taxon>Porifera</taxon>
        <taxon>Demospongiae</taxon>
        <taxon>Heteroscleromorpha</taxon>
        <taxon>Haplosclerida</taxon>
        <taxon>Niphatidae</taxon>
        <taxon>Amphimedon</taxon>
    </lineage>
</organism>
<keyword evidence="4 6" id="KW-0472">Membrane</keyword>
<keyword evidence="2 6" id="KW-0812">Transmembrane</keyword>
<dbReference type="PANTHER" id="PTHR23051:SF0">
    <property type="entry name" value="SOLUTE CARRIER FAMILY 35 MEMBER F5"/>
    <property type="match status" value="1"/>
</dbReference>
<feature type="transmembrane region" description="Helical" evidence="6">
    <location>
        <begin position="384"/>
        <end position="409"/>
    </location>
</feature>
<dbReference type="OrthoDB" id="10041630at2759"/>
<sequence>MEPSDFSGAVLSHSSSSMEGRRGKKRVTSKRRRINKKEIFGVFLLIIVDLIWVGSAGLTRYLFHQQSYDKPFFTVYFKTILFITYLLPFLFWRPWQRLCCCSCCRFCDRRQEVEDSIASEGPVADDDDDDVFDDEQKDKFDDSGAVISSESSITSANVTDAQSLLGPSIYKPLRSSDNGHTGDNCVEDGRAEPSIPLSLSHSPSRSIQQEGMAPALNVTSSQSFIRRKKLVRFSQTVEVKHVPSISEYKVKNDKLILNVTQVITLSIPFGLLWFFANYFYGIALDHQSVAVVNTLSSISGVLVLILAAIPPKVGPKDKFTLTKLIIILTSVGGAILVGLAHSLDEDKKNSSAYGSLFAVGGAVLYAVYLVLLSKVVPNEESLEIPMFFGFVGVIVLIVITPLVAFWDFIKWEEFELPPNNMIWTLLLINGFIGTVLSELLWLWGCLLTSSLVGTLSLSLVTPLSITYSIITGEASLSPGFIIGSLLVVASFICVAVVNHWSGWDPVWNLIRFIIISFKSFHLSHTWNEVSSYESQSLLSGTETETLSQNERSINQ</sequence>
<dbReference type="KEGG" id="aqu:100638730"/>
<keyword evidence="8" id="KW-1185">Reference proteome</keyword>
<reference evidence="8" key="1">
    <citation type="journal article" date="2010" name="Nature">
        <title>The Amphimedon queenslandica genome and the evolution of animal complexity.</title>
        <authorList>
            <person name="Srivastava M."/>
            <person name="Simakov O."/>
            <person name="Chapman J."/>
            <person name="Fahey B."/>
            <person name="Gauthier M.E."/>
            <person name="Mitros T."/>
            <person name="Richards G.S."/>
            <person name="Conaco C."/>
            <person name="Dacre M."/>
            <person name="Hellsten U."/>
            <person name="Larroux C."/>
            <person name="Putnam N.H."/>
            <person name="Stanke M."/>
            <person name="Adamska M."/>
            <person name="Darling A."/>
            <person name="Degnan S.M."/>
            <person name="Oakley T.H."/>
            <person name="Plachetzki D.C."/>
            <person name="Zhai Y."/>
            <person name="Adamski M."/>
            <person name="Calcino A."/>
            <person name="Cummins S.F."/>
            <person name="Goodstein D.M."/>
            <person name="Harris C."/>
            <person name="Jackson D.J."/>
            <person name="Leys S.P."/>
            <person name="Shu S."/>
            <person name="Woodcroft B.J."/>
            <person name="Vervoort M."/>
            <person name="Kosik K.S."/>
            <person name="Manning G."/>
            <person name="Degnan B.M."/>
            <person name="Rokhsar D.S."/>
        </authorList>
    </citation>
    <scope>NUCLEOTIDE SEQUENCE [LARGE SCALE GENOMIC DNA]</scope>
</reference>
<dbReference type="Proteomes" id="UP000007879">
    <property type="component" value="Unassembled WGS sequence"/>
</dbReference>
<dbReference type="EnsemblMetazoa" id="XM_003387631.3">
    <property type="protein sequence ID" value="XP_003387679.1"/>
    <property type="gene ID" value="LOC100638730"/>
</dbReference>
<dbReference type="InParanoid" id="A0A1X7UJB7"/>
<gene>
    <name evidence="7" type="primary">100638730</name>
</gene>
<feature type="transmembrane region" description="Helical" evidence="6">
    <location>
        <begin position="450"/>
        <end position="470"/>
    </location>
</feature>
<comment type="subcellular location">
    <subcellularLocation>
        <location evidence="1">Membrane</location>
        <topology evidence="1">Multi-pass membrane protein</topology>
    </subcellularLocation>
</comment>
<feature type="region of interest" description="Disordered" evidence="5">
    <location>
        <begin position="1"/>
        <end position="29"/>
    </location>
</feature>
<feature type="transmembrane region" description="Helical" evidence="6">
    <location>
        <begin position="421"/>
        <end position="443"/>
    </location>
</feature>
<feature type="transmembrane region" description="Helical" evidence="6">
    <location>
        <begin position="321"/>
        <end position="340"/>
    </location>
</feature>
<feature type="transmembrane region" description="Helical" evidence="6">
    <location>
        <begin position="75"/>
        <end position="92"/>
    </location>
</feature>
<evidence type="ECO:0000256" key="6">
    <source>
        <dbReference type="SAM" id="Phobius"/>
    </source>
</evidence>
<name>A0A1X7UJB7_AMPQE</name>
<protein>
    <recommendedName>
        <fullName evidence="9">EamA domain-containing protein</fullName>
    </recommendedName>
</protein>
<feature type="transmembrane region" description="Helical" evidence="6">
    <location>
        <begin position="39"/>
        <end position="63"/>
    </location>
</feature>
<proteinExistence type="predicted"/>
<dbReference type="STRING" id="400682.A0A1X7UJB7"/>
<reference evidence="7" key="2">
    <citation type="submission" date="2017-05" db="UniProtKB">
        <authorList>
            <consortium name="EnsemblMetazoa"/>
        </authorList>
    </citation>
    <scope>IDENTIFICATION</scope>
</reference>
<evidence type="ECO:0000256" key="4">
    <source>
        <dbReference type="ARBA" id="ARBA00023136"/>
    </source>
</evidence>
<evidence type="ECO:0008006" key="9">
    <source>
        <dbReference type="Google" id="ProtNLM"/>
    </source>
</evidence>